<evidence type="ECO:0000256" key="5">
    <source>
        <dbReference type="ARBA" id="ARBA00022692"/>
    </source>
</evidence>
<feature type="transmembrane region" description="Helical" evidence="8">
    <location>
        <begin position="122"/>
        <end position="140"/>
    </location>
</feature>
<feature type="transmembrane region" description="Helical" evidence="8">
    <location>
        <begin position="312"/>
        <end position="334"/>
    </location>
</feature>
<dbReference type="Pfam" id="PF13231">
    <property type="entry name" value="PMT_2"/>
    <property type="match status" value="1"/>
</dbReference>
<sequence>MLFILLLVSFVVRLIGLTQSLWLDEGISVVAVKSYSYLGLISKFSLSDVHPPLYYLILKLWTSVFGYSEISLRFPSVILGVGTVYVLYQIGKKVQGKQLGLTAAFIYALNPLAIYYSQEARMHSLAAFLAVFTAFILLSFTKKDNLKNMLLLIFSSVLLLYSEYYGALVWGAFVLFIFLFERKSKWIKKFIIAEITAAIFLLPWAGIFLNQFKEGIGMALSVPAWGSVVGSLSMKNIVLVPVKFIFGRISFNNKILYGLASMSVAVFYFFLILSGLKTKYSIDSNLKKLILLWFLVPVVSAFIISFKVPVFSYHRLLVVLPAFILLTALGITGIKTRKIRYIFLGVIASVSILSLVIFFSDKSNQREDWRGSVEFLQKASPYSLILFKSDQVFAPFLYYREKYKVTTPLSGVSDKFTVNPVYLHNHLPKLVKDVNNVYLYGYLGDVTDPAHNTEKELESLGYKEIKTYDFPGVGFVYKYVKL</sequence>
<evidence type="ECO:0000256" key="8">
    <source>
        <dbReference type="SAM" id="Phobius"/>
    </source>
</evidence>
<comment type="subcellular location">
    <subcellularLocation>
        <location evidence="1">Cell membrane</location>
        <topology evidence="1">Multi-pass membrane protein</topology>
    </subcellularLocation>
</comment>
<feature type="transmembrane region" description="Helical" evidence="8">
    <location>
        <begin position="288"/>
        <end position="306"/>
    </location>
</feature>
<keyword evidence="3" id="KW-0328">Glycosyltransferase</keyword>
<accession>A0A0G0Q3F1</accession>
<dbReference type="EMBL" id="LBXN01000057">
    <property type="protein sequence ID" value="KKR31916.1"/>
    <property type="molecule type" value="Genomic_DNA"/>
</dbReference>
<evidence type="ECO:0000259" key="9">
    <source>
        <dbReference type="Pfam" id="PF13231"/>
    </source>
</evidence>
<feature type="domain" description="Glycosyltransferase RgtA/B/C/D-like" evidence="9">
    <location>
        <begin position="50"/>
        <end position="202"/>
    </location>
</feature>
<dbReference type="InterPro" id="IPR050297">
    <property type="entry name" value="LipidA_mod_glycosyltrf_83"/>
</dbReference>
<feature type="transmembrane region" description="Helical" evidence="8">
    <location>
        <begin position="255"/>
        <end position="276"/>
    </location>
</feature>
<keyword evidence="5 8" id="KW-0812">Transmembrane</keyword>
<dbReference type="PANTHER" id="PTHR33908:SF3">
    <property type="entry name" value="UNDECAPRENYL PHOSPHATE-ALPHA-4-AMINO-4-DEOXY-L-ARABINOSE ARABINOSYL TRANSFERASE"/>
    <property type="match status" value="1"/>
</dbReference>
<evidence type="ECO:0000313" key="10">
    <source>
        <dbReference type="EMBL" id="KKR31916.1"/>
    </source>
</evidence>
<dbReference type="AlphaFoldDB" id="A0A0G0Q3F1"/>
<evidence type="ECO:0000256" key="6">
    <source>
        <dbReference type="ARBA" id="ARBA00022989"/>
    </source>
</evidence>
<keyword evidence="4" id="KW-0808">Transferase</keyword>
<organism evidence="10 11">
    <name type="scientific">Candidatus Gottesmanbacteria bacterium GW2011_GWC2_39_8</name>
    <dbReference type="NCBI Taxonomy" id="1618450"/>
    <lineage>
        <taxon>Bacteria</taxon>
        <taxon>Candidatus Gottesmaniibacteriota</taxon>
    </lineage>
</organism>
<evidence type="ECO:0000256" key="7">
    <source>
        <dbReference type="ARBA" id="ARBA00023136"/>
    </source>
</evidence>
<feature type="transmembrane region" description="Helical" evidence="8">
    <location>
        <begin position="99"/>
        <end position="116"/>
    </location>
</feature>
<dbReference type="GO" id="GO:0016763">
    <property type="term" value="F:pentosyltransferase activity"/>
    <property type="evidence" value="ECO:0007669"/>
    <property type="project" value="TreeGrafter"/>
</dbReference>
<protein>
    <recommendedName>
        <fullName evidence="9">Glycosyltransferase RgtA/B/C/D-like domain-containing protein</fullName>
    </recommendedName>
</protein>
<proteinExistence type="predicted"/>
<reference evidence="10 11" key="1">
    <citation type="journal article" date="2015" name="Nature">
        <title>rRNA introns, odd ribosomes, and small enigmatic genomes across a large radiation of phyla.</title>
        <authorList>
            <person name="Brown C.T."/>
            <person name="Hug L.A."/>
            <person name="Thomas B.C."/>
            <person name="Sharon I."/>
            <person name="Castelle C.J."/>
            <person name="Singh A."/>
            <person name="Wilkins M.J."/>
            <person name="Williams K.H."/>
            <person name="Banfield J.F."/>
        </authorList>
    </citation>
    <scope>NUCLEOTIDE SEQUENCE [LARGE SCALE GENOMIC DNA]</scope>
</reference>
<evidence type="ECO:0000256" key="1">
    <source>
        <dbReference type="ARBA" id="ARBA00004651"/>
    </source>
</evidence>
<dbReference type="InterPro" id="IPR038731">
    <property type="entry name" value="RgtA/B/C-like"/>
</dbReference>
<gene>
    <name evidence="10" type="ORF">UT63_C0057G0004</name>
</gene>
<feature type="transmembrane region" description="Helical" evidence="8">
    <location>
        <begin position="341"/>
        <end position="359"/>
    </location>
</feature>
<comment type="caution">
    <text evidence="10">The sequence shown here is derived from an EMBL/GenBank/DDBJ whole genome shotgun (WGS) entry which is preliminary data.</text>
</comment>
<feature type="transmembrane region" description="Helical" evidence="8">
    <location>
        <begin position="70"/>
        <end position="87"/>
    </location>
</feature>
<keyword evidence="7 8" id="KW-0472">Membrane</keyword>
<dbReference type="PANTHER" id="PTHR33908">
    <property type="entry name" value="MANNOSYLTRANSFERASE YKCB-RELATED"/>
    <property type="match status" value="1"/>
</dbReference>
<name>A0A0G0Q3F1_9BACT</name>
<dbReference type="GO" id="GO:0010041">
    <property type="term" value="P:response to iron(III) ion"/>
    <property type="evidence" value="ECO:0007669"/>
    <property type="project" value="TreeGrafter"/>
</dbReference>
<feature type="transmembrane region" description="Helical" evidence="8">
    <location>
        <begin position="216"/>
        <end position="235"/>
    </location>
</feature>
<dbReference type="GO" id="GO:0009103">
    <property type="term" value="P:lipopolysaccharide biosynthetic process"/>
    <property type="evidence" value="ECO:0007669"/>
    <property type="project" value="UniProtKB-ARBA"/>
</dbReference>
<dbReference type="Proteomes" id="UP000034539">
    <property type="component" value="Unassembled WGS sequence"/>
</dbReference>
<evidence type="ECO:0000256" key="4">
    <source>
        <dbReference type="ARBA" id="ARBA00022679"/>
    </source>
</evidence>
<evidence type="ECO:0000256" key="2">
    <source>
        <dbReference type="ARBA" id="ARBA00022475"/>
    </source>
</evidence>
<evidence type="ECO:0000313" key="11">
    <source>
        <dbReference type="Proteomes" id="UP000034539"/>
    </source>
</evidence>
<keyword evidence="2" id="KW-1003">Cell membrane</keyword>
<keyword evidence="6 8" id="KW-1133">Transmembrane helix</keyword>
<evidence type="ECO:0000256" key="3">
    <source>
        <dbReference type="ARBA" id="ARBA00022676"/>
    </source>
</evidence>
<feature type="transmembrane region" description="Helical" evidence="8">
    <location>
        <begin position="152"/>
        <end position="178"/>
    </location>
</feature>
<feature type="transmembrane region" description="Helical" evidence="8">
    <location>
        <begin position="190"/>
        <end position="209"/>
    </location>
</feature>
<dbReference type="GO" id="GO:0005886">
    <property type="term" value="C:plasma membrane"/>
    <property type="evidence" value="ECO:0007669"/>
    <property type="project" value="UniProtKB-SubCell"/>
</dbReference>